<dbReference type="AlphaFoldDB" id="A0A9X8IYX3"/>
<reference evidence="1 2" key="1">
    <citation type="submission" date="2019-01" db="EMBL/GenBank/DDBJ databases">
        <title>Draft genome sequence of heavy metal resistant Bacillus cereus NWUAB01.</title>
        <authorList>
            <person name="Babalola O."/>
            <person name="Aremu B.R."/>
            <person name="Ayangbenro A.S."/>
        </authorList>
    </citation>
    <scope>NUCLEOTIDE SEQUENCE [LARGE SCALE GENOMIC DNA]</scope>
    <source>
        <strain evidence="1 2">NWUAB01</strain>
    </source>
</reference>
<gene>
    <name evidence="1" type="ORF">DR116_0016770</name>
</gene>
<name>A0A9X8IYX3_BACCE</name>
<evidence type="ECO:0000313" key="2">
    <source>
        <dbReference type="Proteomes" id="UP000253597"/>
    </source>
</evidence>
<proteinExistence type="predicted"/>
<comment type="caution">
    <text evidence="1">The sequence shown here is derived from an EMBL/GenBank/DDBJ whole genome shotgun (WGS) entry which is preliminary data.</text>
</comment>
<dbReference type="EMBL" id="QNGD03000008">
    <property type="protein sequence ID" value="RWQ72981.1"/>
    <property type="molecule type" value="Genomic_DNA"/>
</dbReference>
<protein>
    <submittedName>
        <fullName evidence="1">Uncharacterized protein</fullName>
    </submittedName>
</protein>
<sequence length="65" mass="7641">MSNPFEDLLNDINQKKLNEMVFAFQQTAEMMMILKNAFIEAGFTEEQSMEFALETYMHNLREASK</sequence>
<dbReference type="Proteomes" id="UP000253597">
    <property type="component" value="Unassembled WGS sequence"/>
</dbReference>
<accession>A0A9X8IYX3</accession>
<dbReference type="RefSeq" id="WP_113302937.1">
    <property type="nucleotide sequence ID" value="NZ_QNGD03000008.1"/>
</dbReference>
<evidence type="ECO:0000313" key="1">
    <source>
        <dbReference type="EMBL" id="RWQ72981.1"/>
    </source>
</evidence>
<organism evidence="1 2">
    <name type="scientific">Bacillus cereus</name>
    <dbReference type="NCBI Taxonomy" id="1396"/>
    <lineage>
        <taxon>Bacteria</taxon>
        <taxon>Bacillati</taxon>
        <taxon>Bacillota</taxon>
        <taxon>Bacilli</taxon>
        <taxon>Bacillales</taxon>
        <taxon>Bacillaceae</taxon>
        <taxon>Bacillus</taxon>
        <taxon>Bacillus cereus group</taxon>
    </lineage>
</organism>